<evidence type="ECO:0000313" key="2">
    <source>
        <dbReference type="Proteomes" id="UP001592531"/>
    </source>
</evidence>
<accession>A0ABV6VVN4</accession>
<sequence length="222" mass="25200">MSTTTSPLVDPARLAALDWKDMARLNPQLDRLLEELATSPTWLNDAIDHVLATPELLVQSERLQELDRVVLVNDEASGVRIRLHVFRERFFDRPHNHRWSFGTRILAGSYTHYLFGDYPDLSPATDARELAPVLVREELPGTGYVIRHTLLHSVGAVPETTSLIVRGPAEKDRFVVSNRDTGEAWWQYGHPVEDPEEVAKRQLGAVKVEEIRGLLKRQGVIR</sequence>
<evidence type="ECO:0000313" key="1">
    <source>
        <dbReference type="EMBL" id="MFC1417840.1"/>
    </source>
</evidence>
<organism evidence="1 2">
    <name type="scientific">Streptacidiphilus cavernicola</name>
    <dbReference type="NCBI Taxonomy" id="3342716"/>
    <lineage>
        <taxon>Bacteria</taxon>
        <taxon>Bacillati</taxon>
        <taxon>Actinomycetota</taxon>
        <taxon>Actinomycetes</taxon>
        <taxon>Kitasatosporales</taxon>
        <taxon>Streptomycetaceae</taxon>
        <taxon>Streptacidiphilus</taxon>
    </lineage>
</organism>
<keyword evidence="2" id="KW-1185">Reference proteome</keyword>
<dbReference type="EMBL" id="JBHFAB010000009">
    <property type="protein sequence ID" value="MFC1417840.1"/>
    <property type="molecule type" value="Genomic_DNA"/>
</dbReference>
<proteinExistence type="predicted"/>
<name>A0ABV6VVN4_9ACTN</name>
<dbReference type="Proteomes" id="UP001592531">
    <property type="component" value="Unassembled WGS sequence"/>
</dbReference>
<protein>
    <submittedName>
        <fullName evidence="1">Uncharacterized protein</fullName>
    </submittedName>
</protein>
<comment type="caution">
    <text evidence="1">The sequence shown here is derived from an EMBL/GenBank/DDBJ whole genome shotgun (WGS) entry which is preliminary data.</text>
</comment>
<dbReference type="RefSeq" id="WP_380536306.1">
    <property type="nucleotide sequence ID" value="NZ_JBHFAB010000009.1"/>
</dbReference>
<dbReference type="InterPro" id="IPR011051">
    <property type="entry name" value="RmlC_Cupin_sf"/>
</dbReference>
<gene>
    <name evidence="1" type="ORF">ACEZDE_14480</name>
</gene>
<reference evidence="1 2" key="1">
    <citation type="submission" date="2024-09" db="EMBL/GenBank/DDBJ databases">
        <authorList>
            <person name="Lee S.D."/>
        </authorList>
    </citation>
    <scope>NUCLEOTIDE SEQUENCE [LARGE SCALE GENOMIC DNA]</scope>
    <source>
        <strain evidence="1 2">N8-3</strain>
    </source>
</reference>
<dbReference type="SUPFAM" id="SSF51182">
    <property type="entry name" value="RmlC-like cupins"/>
    <property type="match status" value="1"/>
</dbReference>